<dbReference type="RefSeq" id="WP_302110720.1">
    <property type="nucleotide sequence ID" value="NZ_JAUKTR010000006.1"/>
</dbReference>
<evidence type="ECO:0000313" key="2">
    <source>
        <dbReference type="EMBL" id="MDO1560288.1"/>
    </source>
</evidence>
<dbReference type="Proteomes" id="UP001169063">
    <property type="component" value="Unassembled WGS sequence"/>
</dbReference>
<organism evidence="2 3">
    <name type="scientific">Peiella sedimenti</name>
    <dbReference type="NCBI Taxonomy" id="3061083"/>
    <lineage>
        <taxon>Bacteria</taxon>
        <taxon>Pseudomonadati</taxon>
        <taxon>Pseudomonadota</taxon>
        <taxon>Alphaproteobacteria</taxon>
        <taxon>Caulobacterales</taxon>
        <taxon>Caulobacteraceae</taxon>
        <taxon>Peiella</taxon>
    </lineage>
</organism>
<proteinExistence type="predicted"/>
<evidence type="ECO:0000313" key="3">
    <source>
        <dbReference type="Proteomes" id="UP001169063"/>
    </source>
</evidence>
<evidence type="ECO:0000256" key="1">
    <source>
        <dbReference type="SAM" id="SignalP"/>
    </source>
</evidence>
<feature type="chain" id="PRO_5046549052" evidence="1">
    <location>
        <begin position="20"/>
        <end position="227"/>
    </location>
</feature>
<protein>
    <submittedName>
        <fullName evidence="2">Uncharacterized protein</fullName>
    </submittedName>
</protein>
<name>A0ABT8SR42_9CAUL</name>
<keyword evidence="3" id="KW-1185">Reference proteome</keyword>
<dbReference type="EMBL" id="JAUKTR010000006">
    <property type="protein sequence ID" value="MDO1560288.1"/>
    <property type="molecule type" value="Genomic_DNA"/>
</dbReference>
<feature type="signal peptide" evidence="1">
    <location>
        <begin position="1"/>
        <end position="19"/>
    </location>
</feature>
<sequence>MHRLIFALAATLAAAPVMAQDPAPLRSRTEEMRLEGRRGPSLLQPGFAVGEYVGFSRGSARSTAIPLRRSQVSNVQMQVEAPSLGGAVQGACEGGQAHTRLLWITFERDDLSYVCRFSGAAPADAQMSLALARGSLMARLQQPQRAGEMTWNGVTYRFETRRVGDLPWGGGRVIGYVISRDGVDVAGVALGGLQPTFYLPPAGSPDRDPAAVLAINLFLFQDPANQM</sequence>
<keyword evidence="1" id="KW-0732">Signal</keyword>
<gene>
    <name evidence="2" type="ORF">Q0812_12695</name>
</gene>
<comment type="caution">
    <text evidence="2">The sequence shown here is derived from an EMBL/GenBank/DDBJ whole genome shotgun (WGS) entry which is preliminary data.</text>
</comment>
<accession>A0ABT8SR42</accession>
<reference evidence="2" key="1">
    <citation type="submission" date="2023-07" db="EMBL/GenBank/DDBJ databases">
        <title>Brevundimonas soil sp. nov., isolated from the soil of chemical plant.</title>
        <authorList>
            <person name="Wu N."/>
        </authorList>
    </citation>
    <scope>NUCLEOTIDE SEQUENCE</scope>
    <source>
        <strain evidence="2">XZ-24</strain>
    </source>
</reference>